<feature type="region of interest" description="Disordered" evidence="1">
    <location>
        <begin position="24"/>
        <end position="45"/>
    </location>
</feature>
<dbReference type="EMBL" id="JAFBCV010000013">
    <property type="protein sequence ID" value="MBM7840372.1"/>
    <property type="molecule type" value="Genomic_DNA"/>
</dbReference>
<organism evidence="2 3">
    <name type="scientific">Shouchella xiaoxiensis</name>
    <dbReference type="NCBI Taxonomy" id="766895"/>
    <lineage>
        <taxon>Bacteria</taxon>
        <taxon>Bacillati</taxon>
        <taxon>Bacillota</taxon>
        <taxon>Bacilli</taxon>
        <taxon>Bacillales</taxon>
        <taxon>Bacillaceae</taxon>
        <taxon>Shouchella</taxon>
    </lineage>
</organism>
<gene>
    <name evidence="2" type="ORF">JOC54_003653</name>
</gene>
<evidence type="ECO:0000313" key="2">
    <source>
        <dbReference type="EMBL" id="MBM7840372.1"/>
    </source>
</evidence>
<protein>
    <submittedName>
        <fullName evidence="2">Uncharacterized protein</fullName>
    </submittedName>
</protein>
<dbReference type="Proteomes" id="UP001179280">
    <property type="component" value="Unassembled WGS sequence"/>
</dbReference>
<evidence type="ECO:0000313" key="3">
    <source>
        <dbReference type="Proteomes" id="UP001179280"/>
    </source>
</evidence>
<reference evidence="2" key="1">
    <citation type="submission" date="2021-01" db="EMBL/GenBank/DDBJ databases">
        <title>Genomic Encyclopedia of Type Strains, Phase IV (KMG-IV): sequencing the most valuable type-strain genomes for metagenomic binning, comparative biology and taxonomic classification.</title>
        <authorList>
            <person name="Goeker M."/>
        </authorList>
    </citation>
    <scope>NUCLEOTIDE SEQUENCE</scope>
    <source>
        <strain evidence="2">DSM 21943</strain>
    </source>
</reference>
<sequence length="45" mass="5695">MKQKNKVKQRKKRRIWEDVLKKRLDNWKKRRSDQNPYPQSRKSIA</sequence>
<comment type="caution">
    <text evidence="2">The sequence shown here is derived from an EMBL/GenBank/DDBJ whole genome shotgun (WGS) entry which is preliminary data.</text>
</comment>
<dbReference type="RefSeq" id="WP_204467937.1">
    <property type="nucleotide sequence ID" value="NZ_JAFBCV010000013.1"/>
</dbReference>
<evidence type="ECO:0000256" key="1">
    <source>
        <dbReference type="SAM" id="MobiDB-lite"/>
    </source>
</evidence>
<keyword evidence="3" id="KW-1185">Reference proteome</keyword>
<feature type="compositionally biased region" description="Polar residues" evidence="1">
    <location>
        <begin position="34"/>
        <end position="45"/>
    </location>
</feature>
<accession>A0ABS2T1M3</accession>
<name>A0ABS2T1M3_9BACI</name>
<proteinExistence type="predicted"/>